<dbReference type="PANTHER" id="PTHR10622">
    <property type="entry name" value="HET DOMAIN-CONTAINING PROTEIN"/>
    <property type="match status" value="1"/>
</dbReference>
<sequence>LYYFRPGTRDIRERMMWASTWSTMQIEDIAYCPIGTFDVSMTIAYSEGQRAFCRLMEAIINRCGEW</sequence>
<organism evidence="1 2">
    <name type="scientific">Paxillus rubicundulus Ve08.2h10</name>
    <dbReference type="NCBI Taxonomy" id="930991"/>
    <lineage>
        <taxon>Eukaryota</taxon>
        <taxon>Fungi</taxon>
        <taxon>Dikarya</taxon>
        <taxon>Basidiomycota</taxon>
        <taxon>Agaricomycotina</taxon>
        <taxon>Agaricomycetes</taxon>
        <taxon>Agaricomycetidae</taxon>
        <taxon>Boletales</taxon>
        <taxon>Paxilineae</taxon>
        <taxon>Paxillaceae</taxon>
        <taxon>Paxillus</taxon>
    </lineage>
</organism>
<dbReference type="InParanoid" id="A0A0D0DI40"/>
<proteinExistence type="predicted"/>
<reference evidence="1 2" key="1">
    <citation type="submission" date="2014-04" db="EMBL/GenBank/DDBJ databases">
        <authorList>
            <consortium name="DOE Joint Genome Institute"/>
            <person name="Kuo A."/>
            <person name="Kohler A."/>
            <person name="Jargeat P."/>
            <person name="Nagy L.G."/>
            <person name="Floudas D."/>
            <person name="Copeland A."/>
            <person name="Barry K.W."/>
            <person name="Cichocki N."/>
            <person name="Veneault-Fourrey C."/>
            <person name="LaButti K."/>
            <person name="Lindquist E.A."/>
            <person name="Lipzen A."/>
            <person name="Lundell T."/>
            <person name="Morin E."/>
            <person name="Murat C."/>
            <person name="Sun H."/>
            <person name="Tunlid A."/>
            <person name="Henrissat B."/>
            <person name="Grigoriev I.V."/>
            <person name="Hibbett D.S."/>
            <person name="Martin F."/>
            <person name="Nordberg H.P."/>
            <person name="Cantor M.N."/>
            <person name="Hua S.X."/>
        </authorList>
    </citation>
    <scope>NUCLEOTIDE SEQUENCE [LARGE SCALE GENOMIC DNA]</scope>
    <source>
        <strain evidence="1 2">Ve08.2h10</strain>
    </source>
</reference>
<evidence type="ECO:0000313" key="1">
    <source>
        <dbReference type="EMBL" id="KIK90613.1"/>
    </source>
</evidence>
<gene>
    <name evidence="1" type="ORF">PAXRUDRAFT_151524</name>
</gene>
<dbReference type="PANTHER" id="PTHR10622:SF10">
    <property type="entry name" value="HET DOMAIN-CONTAINING PROTEIN"/>
    <property type="match status" value="1"/>
</dbReference>
<dbReference type="Proteomes" id="UP000054538">
    <property type="component" value="Unassembled WGS sequence"/>
</dbReference>
<evidence type="ECO:0000313" key="2">
    <source>
        <dbReference type="Proteomes" id="UP000054538"/>
    </source>
</evidence>
<dbReference type="EMBL" id="KN825494">
    <property type="protein sequence ID" value="KIK90613.1"/>
    <property type="molecule type" value="Genomic_DNA"/>
</dbReference>
<protein>
    <submittedName>
        <fullName evidence="1">Uncharacterized protein</fullName>
    </submittedName>
</protein>
<keyword evidence="2" id="KW-1185">Reference proteome</keyword>
<reference evidence="2" key="2">
    <citation type="submission" date="2015-01" db="EMBL/GenBank/DDBJ databases">
        <title>Evolutionary Origins and Diversification of the Mycorrhizal Mutualists.</title>
        <authorList>
            <consortium name="DOE Joint Genome Institute"/>
            <consortium name="Mycorrhizal Genomics Consortium"/>
            <person name="Kohler A."/>
            <person name="Kuo A."/>
            <person name="Nagy L.G."/>
            <person name="Floudas D."/>
            <person name="Copeland A."/>
            <person name="Barry K.W."/>
            <person name="Cichocki N."/>
            <person name="Veneault-Fourrey C."/>
            <person name="LaButti K."/>
            <person name="Lindquist E.A."/>
            <person name="Lipzen A."/>
            <person name="Lundell T."/>
            <person name="Morin E."/>
            <person name="Murat C."/>
            <person name="Riley R."/>
            <person name="Ohm R."/>
            <person name="Sun H."/>
            <person name="Tunlid A."/>
            <person name="Henrissat B."/>
            <person name="Grigoriev I.V."/>
            <person name="Hibbett D.S."/>
            <person name="Martin F."/>
        </authorList>
    </citation>
    <scope>NUCLEOTIDE SEQUENCE [LARGE SCALE GENOMIC DNA]</scope>
    <source>
        <strain evidence="2">Ve08.2h10</strain>
    </source>
</reference>
<dbReference type="HOGENOM" id="CLU_2831932_0_0_1"/>
<name>A0A0D0DI40_9AGAM</name>
<dbReference type="STRING" id="930991.A0A0D0DI40"/>
<dbReference type="AlphaFoldDB" id="A0A0D0DI40"/>
<dbReference type="OrthoDB" id="674604at2759"/>
<accession>A0A0D0DI40</accession>
<feature type="non-terminal residue" evidence="1">
    <location>
        <position position="1"/>
    </location>
</feature>